<proteinExistence type="predicted"/>
<protein>
    <submittedName>
        <fullName evidence="1">Uncharacterized protein</fullName>
    </submittedName>
</protein>
<sequence>MNEELLKLAYQSLKRQFDNISKDSWIWTDFFEDEKVGFDYFKEQIEQDEDFACLQDETYYLDEDLDELAYDIAYEIALKLKENDFFHQCEQCMLETYKIE</sequence>
<reference evidence="1" key="1">
    <citation type="journal article" date="2021" name="Proc. Natl. Acad. Sci. U.S.A.">
        <title>A Catalog of Tens of Thousands of Viruses from Human Metagenomes Reveals Hidden Associations with Chronic Diseases.</title>
        <authorList>
            <person name="Tisza M.J."/>
            <person name="Buck C.B."/>
        </authorList>
    </citation>
    <scope>NUCLEOTIDE SEQUENCE</scope>
    <source>
        <strain evidence="1">CttEB8</strain>
    </source>
</reference>
<dbReference type="EMBL" id="BK015344">
    <property type="protein sequence ID" value="DAE02391.1"/>
    <property type="molecule type" value="Genomic_DNA"/>
</dbReference>
<name>A0A8S5P5I2_9CAUD</name>
<organism evidence="1">
    <name type="scientific">Herelleviridae sp. cttEB8</name>
    <dbReference type="NCBI Taxonomy" id="2825832"/>
    <lineage>
        <taxon>Viruses</taxon>
        <taxon>Duplodnaviria</taxon>
        <taxon>Heunggongvirae</taxon>
        <taxon>Uroviricota</taxon>
        <taxon>Caudoviricetes</taxon>
        <taxon>Herelleviridae</taxon>
    </lineage>
</organism>
<accession>A0A8S5P5I2</accession>
<evidence type="ECO:0000313" key="1">
    <source>
        <dbReference type="EMBL" id="DAE02391.1"/>
    </source>
</evidence>